<dbReference type="Pfam" id="PF13201">
    <property type="entry name" value="PCMD"/>
    <property type="match status" value="1"/>
</dbReference>
<evidence type="ECO:0000313" key="3">
    <source>
        <dbReference type="Proteomes" id="UP000236725"/>
    </source>
</evidence>
<dbReference type="Proteomes" id="UP000236725">
    <property type="component" value="Unassembled WGS sequence"/>
</dbReference>
<proteinExistence type="predicted"/>
<dbReference type="Gene3D" id="2.60.120.890">
    <property type="entry name" value="BT2081, beta-jelly-roll domain"/>
    <property type="match status" value="1"/>
</dbReference>
<dbReference type="EMBL" id="FNVS01000011">
    <property type="protein sequence ID" value="SEF99272.1"/>
    <property type="molecule type" value="Genomic_DNA"/>
</dbReference>
<evidence type="ECO:0000313" key="2">
    <source>
        <dbReference type="EMBL" id="SEF99272.1"/>
    </source>
</evidence>
<sequence length="708" mass="78762">MRNMKRYIGVLLFLLVFFPSCEEKDNLIEEGYLYVSTTKDLDVITRSEADVEPVSVAICKAATGDTVKFFENYDKDLGAKGKVQLPVGLYHVKAGTKYAGKAAFDKPYYFGVDTIEVVKATMKEAEVVCTLANVKVTVKYSDLLKKFFTGYKVTVGNASGELIFDEEEVRAGYFTPSKLNVTLNLVNNDGTAYKIVKELPNVKAREHYRLNFSIGEEPDSPEAGGDFDITVDEETNDIECTLKIPVFEDDFGRNMPKIVTTPDGELNIKETNPANTQLSSAITSKNGLQLLALKLVSTYFNETEGLPAYIDLMKMDDNVRSRLSGLGISIPQLAEAAIETNLDFSGLLSKLPLKDGKKTSHSITVIARDKLGQQVEDTVLIEVRPNVAVETTVGVWSTFVYLSATAGTNENIAVYYKKQDDESWMMAPLTPSDIKETADGDYIFSVKIKDLIKNTAYSYKVIADRDEQEGSFQTGDEAQIPYSNFDSWYTKSKAQYVGTESNHLWDSGNEGGASFGFVPTTEETTDVIKGSAAKLASTYAVVKFAAGNLYTGDFVELYQTTQARLDFGIPYSCKPTALKGYYKYSPGTIDKGSYLNLNGTVDSCHIYIALCDWTKPFRVETGSQTFVDLSVDNKSIIAFGELKTNKKMEKYEQFRIDLEYRDKYRQPTYILVVASASKYGDYFTGSTSSVLLIDEFELLFDDPQDKIK</sequence>
<accession>A0A8G2BX50</accession>
<dbReference type="InterPro" id="IPR038653">
    <property type="entry name" value="Put_CMD_sf"/>
</dbReference>
<gene>
    <name evidence="2" type="ORF">SAMN05444001_11173</name>
</gene>
<evidence type="ECO:0000259" key="1">
    <source>
        <dbReference type="Pfam" id="PF13201"/>
    </source>
</evidence>
<dbReference type="InterPro" id="IPR027840">
    <property type="entry name" value="DUF4493"/>
</dbReference>
<dbReference type="InterPro" id="IPR025112">
    <property type="entry name" value="PCMD"/>
</dbReference>
<feature type="domain" description="Putative carbohydrate metabolism" evidence="1">
    <location>
        <begin position="485"/>
        <end position="698"/>
    </location>
</feature>
<organism evidence="2 3">
    <name type="scientific">Parabacteroides chinchillae</name>
    <dbReference type="NCBI Taxonomy" id="871327"/>
    <lineage>
        <taxon>Bacteria</taxon>
        <taxon>Pseudomonadati</taxon>
        <taxon>Bacteroidota</taxon>
        <taxon>Bacteroidia</taxon>
        <taxon>Bacteroidales</taxon>
        <taxon>Tannerellaceae</taxon>
        <taxon>Parabacteroides</taxon>
    </lineage>
</organism>
<dbReference type="Pfam" id="PF14900">
    <property type="entry name" value="DUF4493"/>
    <property type="match status" value="1"/>
</dbReference>
<name>A0A8G2BX50_9BACT</name>
<protein>
    <recommendedName>
        <fullName evidence="1">Putative carbohydrate metabolism domain-containing protein</fullName>
    </recommendedName>
</protein>
<dbReference type="AlphaFoldDB" id="A0A8G2BX50"/>
<keyword evidence="3" id="KW-1185">Reference proteome</keyword>
<reference evidence="2 3" key="1">
    <citation type="submission" date="2016-10" db="EMBL/GenBank/DDBJ databases">
        <authorList>
            <person name="Varghese N."/>
            <person name="Submissions S."/>
        </authorList>
    </citation>
    <scope>NUCLEOTIDE SEQUENCE [LARGE SCALE GENOMIC DNA]</scope>
    <source>
        <strain evidence="2 3">DSM 29073</strain>
    </source>
</reference>
<comment type="caution">
    <text evidence="2">The sequence shown here is derived from an EMBL/GenBank/DDBJ whole genome shotgun (WGS) entry which is preliminary data.</text>
</comment>